<evidence type="ECO:0000313" key="8">
    <source>
        <dbReference type="WBParaSite" id="TCONS_00006038.p1"/>
    </source>
</evidence>
<dbReference type="PANTHER" id="PTHR13622">
    <property type="entry name" value="THIAMIN PYROPHOSPHOKINASE"/>
    <property type="match status" value="1"/>
</dbReference>
<dbReference type="AlphaFoldDB" id="A0A0K0DVI5"/>
<dbReference type="SUPFAM" id="SSF63862">
    <property type="entry name" value="Thiamin pyrophosphokinase, substrate-binding domain"/>
    <property type="match status" value="1"/>
</dbReference>
<feature type="domain" description="Thiamin pyrophosphokinase thiamin-binding" evidence="5">
    <location>
        <begin position="171"/>
        <end position="239"/>
    </location>
</feature>
<evidence type="ECO:0000256" key="1">
    <source>
        <dbReference type="ARBA" id="ARBA00022679"/>
    </source>
</evidence>
<accession>A0A0K0DVI5</accession>
<dbReference type="Proteomes" id="UP000035681">
    <property type="component" value="Unplaced"/>
</dbReference>
<dbReference type="InterPro" id="IPR007371">
    <property type="entry name" value="TPK_catalytic"/>
</dbReference>
<dbReference type="GO" id="GO:0016301">
    <property type="term" value="F:kinase activity"/>
    <property type="evidence" value="ECO:0007669"/>
    <property type="project" value="UniProtKB-KW"/>
</dbReference>
<dbReference type="WBParaSite" id="SSTP_0000125200.1">
    <property type="protein sequence ID" value="SSTP_0000125200.1"/>
    <property type="gene ID" value="SSTP_0000125200"/>
</dbReference>
<keyword evidence="6" id="KW-1185">Reference proteome</keyword>
<evidence type="ECO:0000256" key="4">
    <source>
        <dbReference type="ARBA" id="ARBA00022840"/>
    </source>
</evidence>
<reference evidence="7" key="1">
    <citation type="submission" date="2015-08" db="UniProtKB">
        <authorList>
            <consortium name="WormBaseParasite"/>
        </authorList>
    </citation>
    <scope>IDENTIFICATION</scope>
</reference>
<dbReference type="Pfam" id="PF04263">
    <property type="entry name" value="TPK_catalytic"/>
    <property type="match status" value="1"/>
</dbReference>
<keyword evidence="2" id="KW-0547">Nucleotide-binding</keyword>
<dbReference type="GO" id="GO:0004788">
    <property type="term" value="F:thiamine diphosphokinase activity"/>
    <property type="evidence" value="ECO:0007669"/>
    <property type="project" value="InterPro"/>
</dbReference>
<dbReference type="SUPFAM" id="SSF63999">
    <property type="entry name" value="Thiamin pyrophosphokinase, catalytic domain"/>
    <property type="match status" value="1"/>
</dbReference>
<dbReference type="PANTHER" id="PTHR13622:SF8">
    <property type="entry name" value="THIAMIN PYROPHOSPHOKINASE 1"/>
    <property type="match status" value="1"/>
</dbReference>
<proteinExistence type="predicted"/>
<dbReference type="NCBIfam" id="TIGR01378">
    <property type="entry name" value="thi_PPkinase"/>
    <property type="match status" value="1"/>
</dbReference>
<dbReference type="Gene3D" id="2.60.120.320">
    <property type="entry name" value="Thiamin pyrophosphokinase, thiamin-binding domain"/>
    <property type="match status" value="1"/>
</dbReference>
<name>A0A0K0DVI5_STRER</name>
<dbReference type="InterPro" id="IPR007373">
    <property type="entry name" value="Thiamin_PyroPKinase_B1-bd"/>
</dbReference>
<keyword evidence="1" id="KW-0808">Transferase</keyword>
<organism evidence="7">
    <name type="scientific">Strongyloides stercoralis</name>
    <name type="common">Threadworm</name>
    <dbReference type="NCBI Taxonomy" id="6248"/>
    <lineage>
        <taxon>Eukaryota</taxon>
        <taxon>Metazoa</taxon>
        <taxon>Ecdysozoa</taxon>
        <taxon>Nematoda</taxon>
        <taxon>Chromadorea</taxon>
        <taxon>Rhabditida</taxon>
        <taxon>Tylenchina</taxon>
        <taxon>Panagrolaimomorpha</taxon>
        <taxon>Strongyloidoidea</taxon>
        <taxon>Strongyloididae</taxon>
        <taxon>Strongyloides</taxon>
    </lineage>
</organism>
<evidence type="ECO:0000256" key="2">
    <source>
        <dbReference type="ARBA" id="ARBA00022741"/>
    </source>
</evidence>
<dbReference type="GO" id="GO:0030975">
    <property type="term" value="F:thiamine binding"/>
    <property type="evidence" value="ECO:0007669"/>
    <property type="project" value="InterPro"/>
</dbReference>
<sequence>MSESTLYILPWTNNSDQTVAIWLNSPINENCDIELYSYIWNRAILRYCTDGSSNIVAKYQKEYCLKDPNFIVGDFDSITEHSKLYFKNKSQFIHAPNQDFTDFSKTLDQITQNPIFCNIDKILVLGGLCGRFDHALASLNSIVRFQKSILKSQIKIYLIDENNLITVTSTSDTIINIKSDMNDLTGKCGYMPIMQEKTVVTTNGFKWDLKEKEISFGGIISTSNEIDKDVLHVKTNQPIILYFEIKK</sequence>
<protein>
    <submittedName>
        <fullName evidence="7 8">Thiamine diphosphokinase</fullName>
    </submittedName>
</protein>
<keyword evidence="4" id="KW-0067">ATP-binding</keyword>
<dbReference type="WBParaSite" id="TCONS_00006038.p1">
    <property type="protein sequence ID" value="TCONS_00006038.p1"/>
    <property type="gene ID" value="XLOC_004222"/>
</dbReference>
<dbReference type="Gene3D" id="3.40.50.10240">
    <property type="entry name" value="Thiamin pyrophosphokinase, catalytic domain"/>
    <property type="match status" value="1"/>
</dbReference>
<dbReference type="GO" id="GO:0006772">
    <property type="term" value="P:thiamine metabolic process"/>
    <property type="evidence" value="ECO:0007669"/>
    <property type="project" value="InterPro"/>
</dbReference>
<dbReference type="Pfam" id="PF04265">
    <property type="entry name" value="TPK_B1_binding"/>
    <property type="match status" value="1"/>
</dbReference>
<evidence type="ECO:0000259" key="5">
    <source>
        <dbReference type="SMART" id="SM00983"/>
    </source>
</evidence>
<dbReference type="CDD" id="cd07995">
    <property type="entry name" value="TPK"/>
    <property type="match status" value="1"/>
</dbReference>
<evidence type="ECO:0000313" key="6">
    <source>
        <dbReference type="Proteomes" id="UP000035681"/>
    </source>
</evidence>
<dbReference type="InterPro" id="IPR006282">
    <property type="entry name" value="Thi_PPkinase"/>
</dbReference>
<keyword evidence="3" id="KW-0418">Kinase</keyword>
<evidence type="ECO:0000256" key="3">
    <source>
        <dbReference type="ARBA" id="ARBA00022777"/>
    </source>
</evidence>
<dbReference type="GO" id="GO:0005524">
    <property type="term" value="F:ATP binding"/>
    <property type="evidence" value="ECO:0007669"/>
    <property type="project" value="UniProtKB-KW"/>
</dbReference>
<dbReference type="SMART" id="SM00983">
    <property type="entry name" value="TPK_B1_binding"/>
    <property type="match status" value="1"/>
</dbReference>
<dbReference type="GO" id="GO:0009229">
    <property type="term" value="P:thiamine diphosphate biosynthetic process"/>
    <property type="evidence" value="ECO:0007669"/>
    <property type="project" value="InterPro"/>
</dbReference>
<dbReference type="STRING" id="6248.A0A0K0DVI5"/>
<dbReference type="InterPro" id="IPR036371">
    <property type="entry name" value="TPK_B1-bd_sf"/>
</dbReference>
<evidence type="ECO:0000313" key="7">
    <source>
        <dbReference type="WBParaSite" id="SSTP_0000125200.1"/>
    </source>
</evidence>
<dbReference type="InterPro" id="IPR036759">
    <property type="entry name" value="TPK_catalytic_sf"/>
</dbReference>
<dbReference type="FunFam" id="2.60.120.320:FF:000001">
    <property type="entry name" value="Thiamine pyrophosphokinase"/>
    <property type="match status" value="1"/>
</dbReference>